<reference evidence="1 2" key="1">
    <citation type="submission" date="2019-12" db="EMBL/GenBank/DDBJ databases">
        <title>Novel species isolated from a subtropical stream in China.</title>
        <authorList>
            <person name="Lu H."/>
        </authorList>
    </citation>
    <scope>NUCLEOTIDE SEQUENCE [LARGE SCALE GENOMIC DNA]</scope>
    <source>
        <strain evidence="1 2">CY42W</strain>
    </source>
</reference>
<dbReference type="RefSeq" id="WP_161057917.1">
    <property type="nucleotide sequence ID" value="NZ_WWCT01000033.1"/>
</dbReference>
<sequence>MTWTLKDGKVTLTSAAQGKPDFKLFDDDDYGKTKPAEAGLWIAIVGFPHQGPLPDVEVCFESNSGKTATAVSKGNGDTIVNMPAGEQWKRAGLRMKGSKEPYQWIAVPPTRAKTRLAGFTVSNPQAIIPSAFKTMMLTVEGRQLRAADPNGFSGTYEKAK</sequence>
<keyword evidence="2" id="KW-1185">Reference proteome</keyword>
<evidence type="ECO:0000313" key="2">
    <source>
        <dbReference type="Proteomes" id="UP000642144"/>
    </source>
</evidence>
<organism evidence="1 2">
    <name type="scientific">Duganella levis</name>
    <dbReference type="NCBI Taxonomy" id="2692169"/>
    <lineage>
        <taxon>Bacteria</taxon>
        <taxon>Pseudomonadati</taxon>
        <taxon>Pseudomonadota</taxon>
        <taxon>Betaproteobacteria</taxon>
        <taxon>Burkholderiales</taxon>
        <taxon>Oxalobacteraceae</taxon>
        <taxon>Telluria group</taxon>
        <taxon>Duganella</taxon>
    </lineage>
</organism>
<accession>A0ABW9W817</accession>
<comment type="caution">
    <text evidence="1">The sequence shown here is derived from an EMBL/GenBank/DDBJ whole genome shotgun (WGS) entry which is preliminary data.</text>
</comment>
<proteinExistence type="predicted"/>
<name>A0ABW9W817_9BURK</name>
<dbReference type="Proteomes" id="UP000642144">
    <property type="component" value="Unassembled WGS sequence"/>
</dbReference>
<dbReference type="EMBL" id="WWCT01000033">
    <property type="protein sequence ID" value="MYN30219.1"/>
    <property type="molecule type" value="Genomic_DNA"/>
</dbReference>
<protein>
    <submittedName>
        <fullName evidence="1">Uncharacterized protein</fullName>
    </submittedName>
</protein>
<gene>
    <name evidence="1" type="ORF">GTP69_27810</name>
</gene>
<evidence type="ECO:0000313" key="1">
    <source>
        <dbReference type="EMBL" id="MYN30219.1"/>
    </source>
</evidence>